<sequence>MRTARCRGFDEGSRDALSECSGQGCREGEDCGEVFPRSPRAGVVAEPGVVRDIQSWAFQQAHEKSLAPVTTSCATAVNWYKSQGRFSYYLAIGALAFFGPGGGEQVGLVYKYDDDNAYTIQGNTNGNGSTEGNPVDDLGLVQDVLEKVIPRPGSGSRPASGGGSSLPAARLCPGARPAPATTAGWPPTSHPSCPTDTGAPDRVDRPRCRARGRGNRTTHRAS</sequence>
<proteinExistence type="predicted"/>
<name>A0ABQ2VCH7_9ACTN</name>
<evidence type="ECO:0000256" key="1">
    <source>
        <dbReference type="SAM" id="MobiDB-lite"/>
    </source>
</evidence>
<evidence type="ECO:0000313" key="3">
    <source>
        <dbReference type="Proteomes" id="UP000654471"/>
    </source>
</evidence>
<keyword evidence="3" id="KW-1185">Reference proteome</keyword>
<accession>A0ABQ2VCH7</accession>
<feature type="compositionally biased region" description="Low complexity" evidence="1">
    <location>
        <begin position="150"/>
        <end position="187"/>
    </location>
</feature>
<comment type="caution">
    <text evidence="2">The sequence shown here is derived from an EMBL/GenBank/DDBJ whole genome shotgun (WGS) entry which is preliminary data.</text>
</comment>
<evidence type="ECO:0000313" key="2">
    <source>
        <dbReference type="EMBL" id="GGU75983.1"/>
    </source>
</evidence>
<reference evidence="3" key="1">
    <citation type="journal article" date="2019" name="Int. J. Syst. Evol. Microbiol.">
        <title>The Global Catalogue of Microorganisms (GCM) 10K type strain sequencing project: providing services to taxonomists for standard genome sequencing and annotation.</title>
        <authorList>
            <consortium name="The Broad Institute Genomics Platform"/>
            <consortium name="The Broad Institute Genome Sequencing Center for Infectious Disease"/>
            <person name="Wu L."/>
            <person name="Ma J."/>
        </authorList>
    </citation>
    <scope>NUCLEOTIDE SEQUENCE [LARGE SCALE GENOMIC DNA]</scope>
    <source>
        <strain evidence="3">JCM 3399</strain>
    </source>
</reference>
<dbReference type="Proteomes" id="UP000654471">
    <property type="component" value="Unassembled WGS sequence"/>
</dbReference>
<feature type="compositionally biased region" description="Basic residues" evidence="1">
    <location>
        <begin position="208"/>
        <end position="222"/>
    </location>
</feature>
<feature type="region of interest" description="Disordered" evidence="1">
    <location>
        <begin position="149"/>
        <end position="222"/>
    </location>
</feature>
<dbReference type="EMBL" id="BMRP01000017">
    <property type="protein sequence ID" value="GGU75983.1"/>
    <property type="molecule type" value="Genomic_DNA"/>
</dbReference>
<organism evidence="2 3">
    <name type="scientific">Streptomyces albospinus</name>
    <dbReference type="NCBI Taxonomy" id="285515"/>
    <lineage>
        <taxon>Bacteria</taxon>
        <taxon>Bacillati</taxon>
        <taxon>Actinomycetota</taxon>
        <taxon>Actinomycetes</taxon>
        <taxon>Kitasatosporales</taxon>
        <taxon>Streptomycetaceae</taxon>
        <taxon>Streptomyces</taxon>
    </lineage>
</organism>
<gene>
    <name evidence="2" type="ORF">GCM10010211_47430</name>
</gene>
<protein>
    <submittedName>
        <fullName evidence="2">Uncharacterized protein</fullName>
    </submittedName>
</protein>